<dbReference type="RefSeq" id="WP_206961811.1">
    <property type="nucleotide sequence ID" value="NZ_BAAAJJ010000002.1"/>
</dbReference>
<dbReference type="Proteomes" id="UP000664167">
    <property type="component" value="Unassembled WGS sequence"/>
</dbReference>
<evidence type="ECO:0000313" key="1">
    <source>
        <dbReference type="EMBL" id="MBO0512418.1"/>
    </source>
</evidence>
<keyword evidence="2" id="KW-1185">Reference proteome</keyword>
<accession>A0A939JFI2</accession>
<organism evidence="1 2">
    <name type="scientific">Streptomyces beijiangensis</name>
    <dbReference type="NCBI Taxonomy" id="163361"/>
    <lineage>
        <taxon>Bacteria</taxon>
        <taxon>Bacillati</taxon>
        <taxon>Actinomycetota</taxon>
        <taxon>Actinomycetes</taxon>
        <taxon>Kitasatosporales</taxon>
        <taxon>Streptomycetaceae</taxon>
        <taxon>Streptomyces</taxon>
    </lineage>
</organism>
<gene>
    <name evidence="1" type="ORF">J0695_11450</name>
</gene>
<protein>
    <recommendedName>
        <fullName evidence="3">Phage portal protein, SPP1 Gp6-like</fullName>
    </recommendedName>
</protein>
<reference evidence="1" key="1">
    <citation type="submission" date="2021-03" db="EMBL/GenBank/DDBJ databases">
        <title>Streptomyces poriferae sp. nov., a novel marine sponge-derived Actinobacteria species with anti-MRSA activity.</title>
        <authorList>
            <person name="Sandoval-Powers M."/>
            <person name="Kralova S."/>
            <person name="Nguyen G.-S."/>
            <person name="Fawwal D."/>
            <person name="Degnes K."/>
            <person name="Klinkenberg G."/>
            <person name="Sletta H."/>
            <person name="Wentzel A."/>
            <person name="Liles M.R."/>
        </authorList>
    </citation>
    <scope>NUCLEOTIDE SEQUENCE</scope>
    <source>
        <strain evidence="1">DSM 41794</strain>
    </source>
</reference>
<evidence type="ECO:0008006" key="3">
    <source>
        <dbReference type="Google" id="ProtNLM"/>
    </source>
</evidence>
<comment type="caution">
    <text evidence="1">The sequence shown here is derived from an EMBL/GenBank/DDBJ whole genome shotgun (WGS) entry which is preliminary data.</text>
</comment>
<dbReference type="AlphaFoldDB" id="A0A939JFI2"/>
<proteinExistence type="predicted"/>
<evidence type="ECO:0000313" key="2">
    <source>
        <dbReference type="Proteomes" id="UP000664167"/>
    </source>
</evidence>
<dbReference type="EMBL" id="JAFLRJ010000099">
    <property type="protein sequence ID" value="MBO0512418.1"/>
    <property type="molecule type" value="Genomic_DNA"/>
</dbReference>
<name>A0A939JFI2_9ACTN</name>
<sequence length="614" mass="66320">MRIRDVVIDVWSWLNYKPVMANPRKPGGPLAELASTWVPDEDLRRLSAYKLLAAYDQGQAGQLAAASTGDDTALGRRELGDASKLIETVLGYLLGTEQTIIVPGAEHADDEQPPAGAVEAAEAQERLRKWAEKELLELRMQQTERSAVRCGDAVYTLAWEPSKGRALLRSYDPGFYFPEWPEDGEMDAAEYPRRVHFAWDLPEDQAKGLKARVRRITYELGPIGAATKPGATKDGIPRREWIYGTGGDPVLIVGDKVNADTGTISRTYPWAPGKPSGITCYLTDAEWLLEDLKGSHTVYTLPEDKAAFRVRSDGEVLERLDLMVDFIPVVHITNSIPEPGEHWGRPALAPILQGLDELSATDTDAAAAAGTTGAPVVSVSGARIGVDRTTGQPKPLALAPGSVFQLADGGRMDVLNTAPQLAELRERTDHLIDRIAVNSRVTSAGLGTLDPTALPSGYALQLALGPLDSLVGSMRLARAHKYALLLRMATRLHQAGQVWPAGETPSARIMFGPHTPTDRAAILEEVVKAYEAGIMSLETGVRMLMDAGYPVEDAQEEIDRIQARAFAAAGLLADATGDNAVVREFLGLPEVDLEIGPVPLVPEQAPPGREPTVN</sequence>